<dbReference type="InterPro" id="IPR012340">
    <property type="entry name" value="NA-bd_OB-fold"/>
</dbReference>
<name>A0A0D3I4B8_EMIH1</name>
<dbReference type="EnsemblProtists" id="EOD06103">
    <property type="protein sequence ID" value="EOD06103"/>
    <property type="gene ID" value="EMIHUDRAFT_219407"/>
</dbReference>
<accession>A0A0D3I4B8</accession>
<dbReference type="Gene3D" id="2.40.50.140">
    <property type="entry name" value="Nucleic acid-binding proteins"/>
    <property type="match status" value="1"/>
</dbReference>
<dbReference type="KEGG" id="ehx:EMIHUDRAFT_219407"/>
<dbReference type="Proteomes" id="UP000013827">
    <property type="component" value="Unassembled WGS sequence"/>
</dbReference>
<reference evidence="1" key="2">
    <citation type="submission" date="2024-10" db="UniProtKB">
        <authorList>
            <consortium name="EnsemblProtists"/>
        </authorList>
    </citation>
    <scope>IDENTIFICATION</scope>
</reference>
<organism evidence="1 2">
    <name type="scientific">Emiliania huxleyi (strain CCMP1516)</name>
    <dbReference type="NCBI Taxonomy" id="280463"/>
    <lineage>
        <taxon>Eukaryota</taxon>
        <taxon>Haptista</taxon>
        <taxon>Haptophyta</taxon>
        <taxon>Prymnesiophyceae</taxon>
        <taxon>Isochrysidales</taxon>
        <taxon>Noelaerhabdaceae</taxon>
        <taxon>Emiliania</taxon>
    </lineage>
</organism>
<keyword evidence="2" id="KW-1185">Reference proteome</keyword>
<sequence length="496" mass="52248">MLDPTWHAETGVQVTSACGDAFDVVLSDGAHILKVVLSTALNELVYSGRLEPRGVVTVRGWEARADERALSASAPDLIVVTQLAPRDGLTFAVAEPAAGAAPLARPHREPLPLAGRRRHYLKLRSDEALSSQAEIDAVARDGAERSSLSHWGGPHEKGAQSFATCFELTLADASGEMAVEATIARHTAAAPAAAGWGEPRLPTRRRPGAVLMVRDYALREVAGDEGGKRFVAKLNPAKHPKVPGRVDVLTEAQVQQLDSLLPGRLLPPRRPPLSDASGVRRKLAVVHAAQQYLGEAEELADVIGRVVASLPPFRFRRQPNGDRAFVRFVRARWLQVLVADSGGGGAAQLPLLLLEHHCGGPAGASGFFDGVAPGDDVLALLKRAGGEAAGAAGDAVRCDWRLQRPLVPIRDVARCLEELHGGEEAYVVLRASASLSPRGQHPPQAPPQALLGVARLESPLAAQPVPVAFALADADAKGRGGALWAAVASTTSLESA</sequence>
<proteinExistence type="predicted"/>
<dbReference type="RefSeq" id="XP_005758532.1">
    <property type="nucleotide sequence ID" value="XM_005758475.1"/>
</dbReference>
<evidence type="ECO:0000313" key="1">
    <source>
        <dbReference type="EnsemblProtists" id="EOD06103"/>
    </source>
</evidence>
<dbReference type="GeneID" id="17252318"/>
<evidence type="ECO:0000313" key="2">
    <source>
        <dbReference type="Proteomes" id="UP000013827"/>
    </source>
</evidence>
<dbReference type="AlphaFoldDB" id="A0A0D3I4B8"/>
<dbReference type="PaxDb" id="2903-EOD06103"/>
<dbReference type="HOGENOM" id="CLU_550354_0_0_1"/>
<protein>
    <submittedName>
        <fullName evidence="1">Uncharacterized protein</fullName>
    </submittedName>
</protein>
<reference evidence="2" key="1">
    <citation type="journal article" date="2013" name="Nature">
        <title>Pan genome of the phytoplankton Emiliania underpins its global distribution.</title>
        <authorList>
            <person name="Read B.A."/>
            <person name="Kegel J."/>
            <person name="Klute M.J."/>
            <person name="Kuo A."/>
            <person name="Lefebvre S.C."/>
            <person name="Maumus F."/>
            <person name="Mayer C."/>
            <person name="Miller J."/>
            <person name="Monier A."/>
            <person name="Salamov A."/>
            <person name="Young J."/>
            <person name="Aguilar M."/>
            <person name="Claverie J.M."/>
            <person name="Frickenhaus S."/>
            <person name="Gonzalez K."/>
            <person name="Herman E.K."/>
            <person name="Lin Y.C."/>
            <person name="Napier J."/>
            <person name="Ogata H."/>
            <person name="Sarno A.F."/>
            <person name="Shmutz J."/>
            <person name="Schroeder D."/>
            <person name="de Vargas C."/>
            <person name="Verret F."/>
            <person name="von Dassow P."/>
            <person name="Valentin K."/>
            <person name="Van de Peer Y."/>
            <person name="Wheeler G."/>
            <person name="Dacks J.B."/>
            <person name="Delwiche C.F."/>
            <person name="Dyhrman S.T."/>
            <person name="Glockner G."/>
            <person name="John U."/>
            <person name="Richards T."/>
            <person name="Worden A.Z."/>
            <person name="Zhang X."/>
            <person name="Grigoriev I.V."/>
            <person name="Allen A.E."/>
            <person name="Bidle K."/>
            <person name="Borodovsky M."/>
            <person name="Bowler C."/>
            <person name="Brownlee C."/>
            <person name="Cock J.M."/>
            <person name="Elias M."/>
            <person name="Gladyshev V.N."/>
            <person name="Groth M."/>
            <person name="Guda C."/>
            <person name="Hadaegh A."/>
            <person name="Iglesias-Rodriguez M.D."/>
            <person name="Jenkins J."/>
            <person name="Jones B.M."/>
            <person name="Lawson T."/>
            <person name="Leese F."/>
            <person name="Lindquist E."/>
            <person name="Lobanov A."/>
            <person name="Lomsadze A."/>
            <person name="Malik S.B."/>
            <person name="Marsh M.E."/>
            <person name="Mackinder L."/>
            <person name="Mock T."/>
            <person name="Mueller-Roeber B."/>
            <person name="Pagarete A."/>
            <person name="Parker M."/>
            <person name="Probert I."/>
            <person name="Quesneville H."/>
            <person name="Raines C."/>
            <person name="Rensing S.A."/>
            <person name="Riano-Pachon D.M."/>
            <person name="Richier S."/>
            <person name="Rokitta S."/>
            <person name="Shiraiwa Y."/>
            <person name="Soanes D.M."/>
            <person name="van der Giezen M."/>
            <person name="Wahlund T.M."/>
            <person name="Williams B."/>
            <person name="Wilson W."/>
            <person name="Wolfe G."/>
            <person name="Wurch L.L."/>
        </authorList>
    </citation>
    <scope>NUCLEOTIDE SEQUENCE</scope>
</reference>